<comment type="subcellular location">
    <subcellularLocation>
        <location evidence="1">Cell envelope</location>
    </subcellularLocation>
</comment>
<feature type="coiled-coil region" evidence="3">
    <location>
        <begin position="193"/>
        <end position="227"/>
    </location>
</feature>
<organism evidence="5 6">
    <name type="scientific">Pseudoalteromonas phenolica</name>
    <dbReference type="NCBI Taxonomy" id="161398"/>
    <lineage>
        <taxon>Bacteria</taxon>
        <taxon>Pseudomonadati</taxon>
        <taxon>Pseudomonadota</taxon>
        <taxon>Gammaproteobacteria</taxon>
        <taxon>Alteromonadales</taxon>
        <taxon>Pseudoalteromonadaceae</taxon>
        <taxon>Pseudoalteromonas</taxon>
    </lineage>
</organism>
<dbReference type="AlphaFoldDB" id="A0A5R9Q3C0"/>
<evidence type="ECO:0000256" key="2">
    <source>
        <dbReference type="ARBA" id="ARBA00023054"/>
    </source>
</evidence>
<protein>
    <submittedName>
        <fullName evidence="5">Uncharacterized protein</fullName>
    </submittedName>
</protein>
<comment type="caution">
    <text evidence="5">The sequence shown here is derived from an EMBL/GenBank/DDBJ whole genome shotgun (WGS) entry which is preliminary data.</text>
</comment>
<evidence type="ECO:0000256" key="4">
    <source>
        <dbReference type="SAM" id="Phobius"/>
    </source>
</evidence>
<reference evidence="5 6" key="1">
    <citation type="submission" date="2018-01" db="EMBL/GenBank/DDBJ databases">
        <title>Co-occurrence of chitin degradation, pigmentation and bioactivity in marine Pseudoalteromonas.</title>
        <authorList>
            <person name="Paulsen S."/>
            <person name="Gram L."/>
            <person name="Machado H."/>
        </authorList>
    </citation>
    <scope>NUCLEOTIDE SEQUENCE [LARGE SCALE GENOMIC DNA]</scope>
    <source>
        <strain evidence="5 6">S3663</strain>
    </source>
</reference>
<proteinExistence type="predicted"/>
<dbReference type="RefSeq" id="WP_138481788.1">
    <property type="nucleotide sequence ID" value="NZ_PPSW01000017.1"/>
</dbReference>
<evidence type="ECO:0000256" key="3">
    <source>
        <dbReference type="SAM" id="Coils"/>
    </source>
</evidence>
<evidence type="ECO:0000313" key="5">
    <source>
        <dbReference type="EMBL" id="TLX46749.1"/>
    </source>
</evidence>
<dbReference type="Gene3D" id="2.40.420.20">
    <property type="match status" value="1"/>
</dbReference>
<keyword evidence="4" id="KW-1133">Transmembrane helix</keyword>
<gene>
    <name evidence="5" type="ORF">C1E24_12130</name>
</gene>
<dbReference type="Gene3D" id="2.40.30.170">
    <property type="match status" value="1"/>
</dbReference>
<dbReference type="PANTHER" id="PTHR32347:SF23">
    <property type="entry name" value="BLL5650 PROTEIN"/>
    <property type="match status" value="1"/>
</dbReference>
<dbReference type="PANTHER" id="PTHR32347">
    <property type="entry name" value="EFFLUX SYSTEM COMPONENT YKNX-RELATED"/>
    <property type="match status" value="1"/>
</dbReference>
<accession>A0A5R9Q3C0</accession>
<feature type="transmembrane region" description="Helical" evidence="4">
    <location>
        <begin position="12"/>
        <end position="31"/>
    </location>
</feature>
<keyword evidence="4" id="KW-0812">Transmembrane</keyword>
<name>A0A5R9Q3C0_9GAMM</name>
<dbReference type="OrthoDB" id="107989at2"/>
<keyword evidence="2 3" id="KW-0175">Coiled coil</keyword>
<keyword evidence="4" id="KW-0472">Membrane</keyword>
<sequence length="405" mass="45180">MQIPTDKKSQSLKIISALTIIILLVSAVVSMQNTSKPLEIETVSPSYDYLQTTVSAFGSLQPKVRHSILAQVDGIIENIYKRPGDKVSQGDLIIELVNPKLNRSIEQEKLLLQGKLAELEKMKATQRQLLQKQESKVLIAQYDLTISQSKLEAQNKLAALSIVSSLDLQQAELNQQKAKLFLEQEKYALDALKAMQKAEMNAYEFELQRATKQLELLERDKENLKIRAGQKGVIVKLNTNLEAGLNIQEDTMIGQIADPASLFALLRVQASQASLLELNQSVDIKIKGQHVSGLIERISPNVENSTVEVEVKFTQVLPSHSISNMSVTANIHYKSKDKNLLLVKPKHINYAGTNTVLVKNEISQRVKPQQITVGWIGEQHIQILEGLAVNDEVVLTDPREWDGSL</sequence>
<dbReference type="SUPFAM" id="SSF111369">
    <property type="entry name" value="HlyD-like secretion proteins"/>
    <property type="match status" value="1"/>
</dbReference>
<dbReference type="GO" id="GO:0030313">
    <property type="term" value="C:cell envelope"/>
    <property type="evidence" value="ECO:0007669"/>
    <property type="project" value="UniProtKB-SubCell"/>
</dbReference>
<feature type="coiled-coil region" evidence="3">
    <location>
        <begin position="102"/>
        <end position="136"/>
    </location>
</feature>
<dbReference type="InterPro" id="IPR050465">
    <property type="entry name" value="UPF0194_transport"/>
</dbReference>
<dbReference type="EMBL" id="PPSW01000017">
    <property type="protein sequence ID" value="TLX46749.1"/>
    <property type="molecule type" value="Genomic_DNA"/>
</dbReference>
<evidence type="ECO:0000256" key="1">
    <source>
        <dbReference type="ARBA" id="ARBA00004196"/>
    </source>
</evidence>
<evidence type="ECO:0000313" key="6">
    <source>
        <dbReference type="Proteomes" id="UP000309186"/>
    </source>
</evidence>
<dbReference type="Gene3D" id="2.40.50.100">
    <property type="match status" value="1"/>
</dbReference>
<dbReference type="Proteomes" id="UP000309186">
    <property type="component" value="Unassembled WGS sequence"/>
</dbReference>
<dbReference type="Gene3D" id="1.10.287.470">
    <property type="entry name" value="Helix hairpin bin"/>
    <property type="match status" value="1"/>
</dbReference>